<keyword evidence="4" id="KW-0378">Hydrolase</keyword>
<proteinExistence type="predicted"/>
<organism evidence="8 9">
    <name type="scientific">Lentzea albida</name>
    <dbReference type="NCBI Taxonomy" id="65499"/>
    <lineage>
        <taxon>Bacteria</taxon>
        <taxon>Bacillati</taxon>
        <taxon>Actinomycetota</taxon>
        <taxon>Actinomycetes</taxon>
        <taxon>Pseudonocardiales</taxon>
        <taxon>Pseudonocardiaceae</taxon>
        <taxon>Lentzea</taxon>
    </lineage>
</organism>
<dbReference type="InterPro" id="IPR011096">
    <property type="entry name" value="FTP_domain"/>
</dbReference>
<dbReference type="InterPro" id="IPR027268">
    <property type="entry name" value="Peptidase_M4/M1_CTD_sf"/>
</dbReference>
<feature type="domain" description="FTP" evidence="7">
    <location>
        <begin position="55"/>
        <end position="85"/>
    </location>
</feature>
<sequence>MHTAHPCTGPKALETGMRARRLVAVACTAGVALSLLTITAQAAAPREGLRLLAVRDSLTATHTWYEQTYDGKPVLGAYYAEHVDKATGAKTVDDGRVAVGSVDVTPAVTAEDAKTKVAAPEGANLKVLPGTGLVYEVISDSGKGSERTLVHAESGAVVKTESLVKHADGTGKVFSPNPVASQQNQNLKDANDADSAVPAAAYKAVTLSDLDGSGYLKGKYATITGAKGKLAYNKSNQFNYTRTNDYFEQVNAYWGVTEAQKYIQGLGFTDINNEAQKITTLGLTEDNSFYDPSKDQITFGTGGVDDAEDVEVVWHELGHAIQDAQVPGFGSSLDGGSIGEGFGDWWALIMSSRDAQDTATTPLACIMDWDATAYTTETPHCLRRTDTNLTVSQRQNEVHFDGQIWSRALFDVYKAFGRDKSAKIVLESQFSYSPSTTFEAAANATVATAKKLYGDADAATVAAAFKARGILK</sequence>
<dbReference type="GO" id="GO:0004222">
    <property type="term" value="F:metalloendopeptidase activity"/>
    <property type="evidence" value="ECO:0007669"/>
    <property type="project" value="InterPro"/>
</dbReference>
<evidence type="ECO:0000313" key="8">
    <source>
        <dbReference type="EMBL" id="SER15318.1"/>
    </source>
</evidence>
<dbReference type="PANTHER" id="PTHR33794:SF1">
    <property type="entry name" value="BACILLOLYSIN"/>
    <property type="match status" value="1"/>
</dbReference>
<evidence type="ECO:0000313" key="9">
    <source>
        <dbReference type="Proteomes" id="UP000199503"/>
    </source>
</evidence>
<reference evidence="9" key="1">
    <citation type="submission" date="2016-10" db="EMBL/GenBank/DDBJ databases">
        <authorList>
            <person name="Varghese N."/>
            <person name="Submissions S."/>
        </authorList>
    </citation>
    <scope>NUCLEOTIDE SEQUENCE [LARGE SCALE GENOMIC DNA]</scope>
    <source>
        <strain evidence="9">DSM 44437</strain>
    </source>
</reference>
<evidence type="ECO:0000256" key="2">
    <source>
        <dbReference type="ARBA" id="ARBA00022723"/>
    </source>
</evidence>
<keyword evidence="6 8" id="KW-0482">Metalloprotease</keyword>
<dbReference type="PANTHER" id="PTHR33794">
    <property type="entry name" value="BACILLOLYSIN"/>
    <property type="match status" value="1"/>
</dbReference>
<dbReference type="Pfam" id="PF07504">
    <property type="entry name" value="FTP"/>
    <property type="match status" value="1"/>
</dbReference>
<dbReference type="Gene3D" id="1.10.390.10">
    <property type="entry name" value="Neutral Protease Domain 2"/>
    <property type="match status" value="1"/>
</dbReference>
<keyword evidence="2" id="KW-0479">Metal-binding</keyword>
<evidence type="ECO:0000256" key="1">
    <source>
        <dbReference type="ARBA" id="ARBA00022670"/>
    </source>
</evidence>
<dbReference type="GO" id="GO:0005615">
    <property type="term" value="C:extracellular space"/>
    <property type="evidence" value="ECO:0007669"/>
    <property type="project" value="InterPro"/>
</dbReference>
<name>A0A1H9LVD8_9PSEU</name>
<evidence type="ECO:0000256" key="4">
    <source>
        <dbReference type="ARBA" id="ARBA00022801"/>
    </source>
</evidence>
<dbReference type="EMBL" id="FOFV01000006">
    <property type="protein sequence ID" value="SER15318.1"/>
    <property type="molecule type" value="Genomic_DNA"/>
</dbReference>
<evidence type="ECO:0000256" key="3">
    <source>
        <dbReference type="ARBA" id="ARBA00022729"/>
    </source>
</evidence>
<dbReference type="AlphaFoldDB" id="A0A1H9LVD8"/>
<keyword evidence="9" id="KW-1185">Reference proteome</keyword>
<evidence type="ECO:0000256" key="5">
    <source>
        <dbReference type="ARBA" id="ARBA00022833"/>
    </source>
</evidence>
<gene>
    <name evidence="8" type="ORF">SAMN04488000_106293</name>
</gene>
<accession>A0A1H9LVD8</accession>
<dbReference type="InterPro" id="IPR050728">
    <property type="entry name" value="Zinc_Metalloprotease_M4"/>
</dbReference>
<evidence type="ECO:0000259" key="7">
    <source>
        <dbReference type="Pfam" id="PF07504"/>
    </source>
</evidence>
<dbReference type="GO" id="GO:0006508">
    <property type="term" value="P:proteolysis"/>
    <property type="evidence" value="ECO:0007669"/>
    <property type="project" value="UniProtKB-KW"/>
</dbReference>
<protein>
    <submittedName>
        <fullName evidence="8">Zn-dependent metalloprotease</fullName>
    </submittedName>
</protein>
<keyword evidence="3" id="KW-0732">Signal</keyword>
<keyword evidence="1 8" id="KW-0645">Protease</keyword>
<evidence type="ECO:0000256" key="6">
    <source>
        <dbReference type="ARBA" id="ARBA00023049"/>
    </source>
</evidence>
<keyword evidence="5" id="KW-0862">Zinc</keyword>
<dbReference type="GO" id="GO:0008270">
    <property type="term" value="F:zinc ion binding"/>
    <property type="evidence" value="ECO:0007669"/>
    <property type="project" value="InterPro"/>
</dbReference>
<dbReference type="InterPro" id="IPR001842">
    <property type="entry name" value="Peptidase_M36"/>
</dbReference>
<dbReference type="Gene3D" id="3.10.170.10">
    <property type="match status" value="1"/>
</dbReference>
<dbReference type="Pfam" id="PF02128">
    <property type="entry name" value="Peptidase_M36"/>
    <property type="match status" value="1"/>
</dbReference>
<dbReference type="SUPFAM" id="SSF55486">
    <property type="entry name" value="Metalloproteases ('zincins'), catalytic domain"/>
    <property type="match status" value="1"/>
</dbReference>
<dbReference type="STRING" id="65499.SAMN04488000_106293"/>
<dbReference type="Proteomes" id="UP000199503">
    <property type="component" value="Unassembled WGS sequence"/>
</dbReference>